<evidence type="ECO:0000313" key="2">
    <source>
        <dbReference type="EMBL" id="KKL79207.1"/>
    </source>
</evidence>
<proteinExistence type="predicted"/>
<dbReference type="SUPFAM" id="SSF54637">
    <property type="entry name" value="Thioesterase/thiol ester dehydrase-isomerase"/>
    <property type="match status" value="1"/>
</dbReference>
<sequence>MTTETLITDEVRSYIGRSADPLVHEVDATGIRAFARGVGYTDPKFYDAEAARKQGYRDLVAPFGYLGAPVY</sequence>
<feature type="non-terminal residue" evidence="2">
    <location>
        <position position="71"/>
    </location>
</feature>
<name>A0A0F9HVQ2_9ZZZZ</name>
<dbReference type="InterPro" id="IPR039569">
    <property type="entry name" value="FAS1-like_DH_region"/>
</dbReference>
<feature type="domain" description="FAS1-like dehydratase" evidence="1">
    <location>
        <begin position="14"/>
        <end position="66"/>
    </location>
</feature>
<comment type="caution">
    <text evidence="2">The sequence shown here is derived from an EMBL/GenBank/DDBJ whole genome shotgun (WGS) entry which is preliminary data.</text>
</comment>
<dbReference type="InterPro" id="IPR029069">
    <property type="entry name" value="HotDog_dom_sf"/>
</dbReference>
<dbReference type="Pfam" id="PF13452">
    <property type="entry name" value="FAS1_DH_region"/>
    <property type="match status" value="1"/>
</dbReference>
<organism evidence="2">
    <name type="scientific">marine sediment metagenome</name>
    <dbReference type="NCBI Taxonomy" id="412755"/>
    <lineage>
        <taxon>unclassified sequences</taxon>
        <taxon>metagenomes</taxon>
        <taxon>ecological metagenomes</taxon>
    </lineage>
</organism>
<dbReference type="AlphaFoldDB" id="A0A0F9HVQ2"/>
<evidence type="ECO:0000259" key="1">
    <source>
        <dbReference type="Pfam" id="PF13452"/>
    </source>
</evidence>
<reference evidence="2" key="1">
    <citation type="journal article" date="2015" name="Nature">
        <title>Complex archaea that bridge the gap between prokaryotes and eukaryotes.</title>
        <authorList>
            <person name="Spang A."/>
            <person name="Saw J.H."/>
            <person name="Jorgensen S.L."/>
            <person name="Zaremba-Niedzwiedzka K."/>
            <person name="Martijn J."/>
            <person name="Lind A.E."/>
            <person name="van Eijk R."/>
            <person name="Schleper C."/>
            <person name="Guy L."/>
            <person name="Ettema T.J."/>
        </authorList>
    </citation>
    <scope>NUCLEOTIDE SEQUENCE</scope>
</reference>
<accession>A0A0F9HVQ2</accession>
<dbReference type="EMBL" id="LAZR01023234">
    <property type="protein sequence ID" value="KKL79207.1"/>
    <property type="molecule type" value="Genomic_DNA"/>
</dbReference>
<dbReference type="Gene3D" id="3.10.129.10">
    <property type="entry name" value="Hotdog Thioesterase"/>
    <property type="match status" value="1"/>
</dbReference>
<protein>
    <recommendedName>
        <fullName evidence="1">FAS1-like dehydratase domain-containing protein</fullName>
    </recommendedName>
</protein>
<gene>
    <name evidence="2" type="ORF">LCGC14_2017120</name>
</gene>